<dbReference type="Gene3D" id="3.30.70.20">
    <property type="match status" value="1"/>
</dbReference>
<evidence type="ECO:0000313" key="8">
    <source>
        <dbReference type="EMBL" id="RMD03062.1"/>
    </source>
</evidence>
<dbReference type="AlphaFoldDB" id="A0A3M0SZ88"/>
<evidence type="ECO:0000256" key="2">
    <source>
        <dbReference type="ARBA" id="ARBA00013529"/>
    </source>
</evidence>
<dbReference type="GO" id="GO:0046872">
    <property type="term" value="F:metal ion binding"/>
    <property type="evidence" value="ECO:0007669"/>
    <property type="project" value="UniProtKB-KW"/>
</dbReference>
<dbReference type="PANTHER" id="PTHR24960">
    <property type="entry name" value="PHOTOSYSTEM I IRON-SULFUR CENTER-RELATED"/>
    <property type="match status" value="1"/>
</dbReference>
<keyword evidence="4" id="KW-0479">Metal-binding</keyword>
<dbReference type="SUPFAM" id="SSF54862">
    <property type="entry name" value="4Fe-4S ferredoxins"/>
    <property type="match status" value="1"/>
</dbReference>
<dbReference type="GO" id="GO:0051539">
    <property type="term" value="F:4 iron, 4 sulfur cluster binding"/>
    <property type="evidence" value="ECO:0007669"/>
    <property type="project" value="UniProtKB-KW"/>
</dbReference>
<dbReference type="Pfam" id="PF12838">
    <property type="entry name" value="Fer4_7"/>
    <property type="match status" value="1"/>
</dbReference>
<comment type="caution">
    <text evidence="8">The sequence shown here is derived from an EMBL/GenBank/DDBJ whole genome shotgun (WGS) entry which is preliminary data.</text>
</comment>
<name>A0A3M0SZ88_9CLOT</name>
<dbReference type="Proteomes" id="UP000277999">
    <property type="component" value="Unassembled WGS sequence"/>
</dbReference>
<proteinExistence type="predicted"/>
<reference evidence="8 9" key="1">
    <citation type="submission" date="2018-10" db="EMBL/GenBank/DDBJ databases">
        <title>Genome-centric metagenomics revealed C2 chemical producing, CO utilizing Clostridium with novel acetogenic gene cluster.</title>
        <authorList>
            <person name="Kang H."/>
            <person name="Park B."/>
            <person name="Choi I.G."/>
            <person name="Chang I.S."/>
        </authorList>
    </citation>
    <scope>NUCLEOTIDE SEQUENCE [LARGE SCALE GENOMIC DNA]</scope>
    <source>
        <strain evidence="8 9">H21-9</strain>
    </source>
</reference>
<evidence type="ECO:0000256" key="1">
    <source>
        <dbReference type="ARBA" id="ARBA00003532"/>
    </source>
</evidence>
<evidence type="ECO:0000256" key="5">
    <source>
        <dbReference type="ARBA" id="ARBA00023004"/>
    </source>
</evidence>
<dbReference type="RefSeq" id="WP_013239344.1">
    <property type="nucleotide sequence ID" value="NZ_CP110420.1"/>
</dbReference>
<comment type="function">
    <text evidence="1">Ferredoxins are iron-sulfur proteins that transfer electrons in a wide variety of metabolic reactions.</text>
</comment>
<dbReference type="InterPro" id="IPR050157">
    <property type="entry name" value="PSI_iron-sulfur_center"/>
</dbReference>
<dbReference type="InterPro" id="IPR007160">
    <property type="entry name" value="DUF362"/>
</dbReference>
<evidence type="ECO:0000313" key="9">
    <source>
        <dbReference type="Proteomes" id="UP000277999"/>
    </source>
</evidence>
<protein>
    <recommendedName>
        <fullName evidence="2">Ferredoxin</fullName>
    </recommendedName>
</protein>
<feature type="domain" description="4Fe-4S ferredoxin-type" evidence="7">
    <location>
        <begin position="219"/>
        <end position="248"/>
    </location>
</feature>
<gene>
    <name evidence="8" type="ORF">D9O40_04550</name>
</gene>
<dbReference type="Pfam" id="PF04015">
    <property type="entry name" value="DUF362"/>
    <property type="match status" value="1"/>
</dbReference>
<evidence type="ECO:0000256" key="6">
    <source>
        <dbReference type="ARBA" id="ARBA00023014"/>
    </source>
</evidence>
<evidence type="ECO:0000256" key="4">
    <source>
        <dbReference type="ARBA" id="ARBA00022723"/>
    </source>
</evidence>
<keyword evidence="3" id="KW-0004">4Fe-4S</keyword>
<accession>A0A3M0SZ88</accession>
<dbReference type="PANTHER" id="PTHR24960:SF83">
    <property type="entry name" value="4FE-4S FERREDOXIN-TYPE DOMAIN-CONTAINING PROTEIN"/>
    <property type="match status" value="1"/>
</dbReference>
<organism evidence="8 9">
    <name type="scientific">Clostridium autoethanogenum</name>
    <dbReference type="NCBI Taxonomy" id="84023"/>
    <lineage>
        <taxon>Bacteria</taxon>
        <taxon>Bacillati</taxon>
        <taxon>Bacillota</taxon>
        <taxon>Clostridia</taxon>
        <taxon>Eubacteriales</taxon>
        <taxon>Clostridiaceae</taxon>
        <taxon>Clostridium</taxon>
    </lineage>
</organism>
<dbReference type="InterPro" id="IPR017896">
    <property type="entry name" value="4Fe4S_Fe-S-bd"/>
</dbReference>
<dbReference type="EMBL" id="RFAQ01000008">
    <property type="protein sequence ID" value="RMD03062.1"/>
    <property type="molecule type" value="Genomic_DNA"/>
</dbReference>
<keyword evidence="6" id="KW-0411">Iron-sulfur</keyword>
<dbReference type="PROSITE" id="PS51379">
    <property type="entry name" value="4FE4S_FER_2"/>
    <property type="match status" value="2"/>
</dbReference>
<evidence type="ECO:0000256" key="3">
    <source>
        <dbReference type="ARBA" id="ARBA00022485"/>
    </source>
</evidence>
<evidence type="ECO:0000259" key="7">
    <source>
        <dbReference type="PROSITE" id="PS51379"/>
    </source>
</evidence>
<feature type="domain" description="4Fe-4S ferredoxin-type" evidence="7">
    <location>
        <begin position="188"/>
        <end position="217"/>
    </location>
</feature>
<keyword evidence="5" id="KW-0408">Iron</keyword>
<dbReference type="Gene3D" id="3.40.50.11440">
    <property type="match status" value="1"/>
</dbReference>
<sequence length="376" mass="41097">MKKSKVYFTDFRTKLGEGLPTKLKKLIKKAGIEQIDMDNKFVAIKMHFGELGNLGFLRPNYARAVADVVKELGGKPFLTDCNTLYPGSRKNALEHLECAWENGFTPLTVGCPVIIGDGLKGTDDIMVPVIGGEYIKEAKIGHAIMDADILISLTHFKGHEAAGFGGTIKNIGMGCGSRAGKKDQHINGKPNIIQEKCKGCRRCQRECANNGLMFDDVKKKMTINTENCVGCGRCLGACNFGAIAFTNWAANKELNCRMAEYTKAVVDGRPCFHISLVIDVSPNCDCHSENDTPILPNLGMFASFDPLALDQACVDACMSAAPLPNSQLSDNMSKPNFKDHHDHFTNSTPESEWSTCLAHAEKIGLGSREYELITIK</sequence>